<reference evidence="1 2" key="1">
    <citation type="submission" date="2021-01" db="EMBL/GenBank/DDBJ databases">
        <title>Isolation and description of Catonella massiliensis sp. nov., a novel Catonella species, isolated from a stable periodontitis subject.</title>
        <authorList>
            <person name="Antezack A."/>
            <person name="Boxberger M."/>
            <person name="La Scola B."/>
            <person name="Monnet-Corti V."/>
        </authorList>
    </citation>
    <scope>NUCLEOTIDE SEQUENCE [LARGE SCALE GENOMIC DNA]</scope>
    <source>
        <strain evidence="1 2">Marseille-Q4567</strain>
    </source>
</reference>
<protein>
    <recommendedName>
        <fullName evidence="3">LysM peptidoglycan-binding domain-containing protein</fullName>
    </recommendedName>
</protein>
<dbReference type="RefSeq" id="WP_208430071.1">
    <property type="nucleotide sequence ID" value="NZ_JAEPRJ010000001.1"/>
</dbReference>
<comment type="caution">
    <text evidence="1">The sequence shown here is derived from an EMBL/GenBank/DDBJ whole genome shotgun (WGS) entry which is preliminary data.</text>
</comment>
<dbReference type="Proteomes" id="UP000604730">
    <property type="component" value="Unassembled WGS sequence"/>
</dbReference>
<dbReference type="EMBL" id="JAEPRJ010000001">
    <property type="protein sequence ID" value="MBK5898669.1"/>
    <property type="molecule type" value="Genomic_DNA"/>
</dbReference>
<keyword evidence="2" id="KW-1185">Reference proteome</keyword>
<gene>
    <name evidence="1" type="ORF">JJN12_12950</name>
</gene>
<sequence>MDIFINWNNEKNSILLPVNPASFEIEGAQNNTSVYIHNKGEVNLKGKRGLYAITLESFFPATDYDFINGEYHPPYEYYCKKLKKLYEKNTTVHLIITQSDINMFCTIEAFKYGEAERNGDVKYSLAFKEYRETAAKKRITTKTREANYSWKKGDTWSKVVKKCTGTSDGWKKIRNNNKAVIKKAMRKKAKVKEVVALIGYEVVIR</sequence>
<evidence type="ECO:0000313" key="2">
    <source>
        <dbReference type="Proteomes" id="UP000604730"/>
    </source>
</evidence>
<evidence type="ECO:0000313" key="1">
    <source>
        <dbReference type="EMBL" id="MBK5898669.1"/>
    </source>
</evidence>
<name>A0ABS1J3C8_9FIRM</name>
<evidence type="ECO:0008006" key="3">
    <source>
        <dbReference type="Google" id="ProtNLM"/>
    </source>
</evidence>
<accession>A0ABS1J3C8</accession>
<proteinExistence type="predicted"/>
<organism evidence="1 2">
    <name type="scientific">Catonella massiliensis</name>
    <dbReference type="NCBI Taxonomy" id="2799636"/>
    <lineage>
        <taxon>Bacteria</taxon>
        <taxon>Bacillati</taxon>
        <taxon>Bacillota</taxon>
        <taxon>Clostridia</taxon>
        <taxon>Lachnospirales</taxon>
        <taxon>Lachnospiraceae</taxon>
        <taxon>Catonella</taxon>
    </lineage>
</organism>